<dbReference type="Proteomes" id="UP000265703">
    <property type="component" value="Unassembled WGS sequence"/>
</dbReference>
<sequence>MRDVIKNEKLAIGTDEFKTDTLVKIPAKYWAKLSRGLLKTEVIIKKWSGKNAKRKGLDLVEPNGKKAVLDMLANIREFFLYHEQPDTYIINI</sequence>
<name>A0A397SNH3_9GLOM</name>
<reference evidence="1 2" key="1">
    <citation type="submission" date="2018-06" db="EMBL/GenBank/DDBJ databases">
        <title>Comparative genomics reveals the genomic features of Rhizophagus irregularis, R. cerebriforme, R. diaphanum and Gigaspora rosea, and their symbiotic lifestyle signature.</title>
        <authorList>
            <person name="Morin E."/>
            <person name="San Clemente H."/>
            <person name="Chen E.C.H."/>
            <person name="De La Providencia I."/>
            <person name="Hainaut M."/>
            <person name="Kuo A."/>
            <person name="Kohler A."/>
            <person name="Murat C."/>
            <person name="Tang N."/>
            <person name="Roy S."/>
            <person name="Loubradou J."/>
            <person name="Henrissat B."/>
            <person name="Grigoriev I.V."/>
            <person name="Corradi N."/>
            <person name="Roux C."/>
            <person name="Martin F.M."/>
        </authorList>
    </citation>
    <scope>NUCLEOTIDE SEQUENCE [LARGE SCALE GENOMIC DNA]</scope>
    <source>
        <strain evidence="1 2">DAOM 227022</strain>
    </source>
</reference>
<gene>
    <name evidence="1" type="ORF">C1645_832342</name>
</gene>
<evidence type="ECO:0000313" key="1">
    <source>
        <dbReference type="EMBL" id="RIA84401.1"/>
    </source>
</evidence>
<organism evidence="1 2">
    <name type="scientific">Glomus cerebriforme</name>
    <dbReference type="NCBI Taxonomy" id="658196"/>
    <lineage>
        <taxon>Eukaryota</taxon>
        <taxon>Fungi</taxon>
        <taxon>Fungi incertae sedis</taxon>
        <taxon>Mucoromycota</taxon>
        <taxon>Glomeromycotina</taxon>
        <taxon>Glomeromycetes</taxon>
        <taxon>Glomerales</taxon>
        <taxon>Glomeraceae</taxon>
        <taxon>Glomus</taxon>
    </lineage>
</organism>
<keyword evidence="2" id="KW-1185">Reference proteome</keyword>
<dbReference type="EMBL" id="QKYT01000496">
    <property type="protein sequence ID" value="RIA84401.1"/>
    <property type="molecule type" value="Genomic_DNA"/>
</dbReference>
<comment type="caution">
    <text evidence="1">The sequence shown here is derived from an EMBL/GenBank/DDBJ whole genome shotgun (WGS) entry which is preliminary data.</text>
</comment>
<evidence type="ECO:0000313" key="2">
    <source>
        <dbReference type="Proteomes" id="UP000265703"/>
    </source>
</evidence>
<dbReference type="AlphaFoldDB" id="A0A397SNH3"/>
<accession>A0A397SNH3</accession>
<protein>
    <submittedName>
        <fullName evidence="1">Uncharacterized protein</fullName>
    </submittedName>
</protein>
<dbReference type="OrthoDB" id="2408098at2759"/>
<proteinExistence type="predicted"/>